<accession>A0A0M0JY49</accession>
<keyword evidence="2" id="KW-0812">Transmembrane</keyword>
<sequence>MVTQASAERLWMIPHICARWGGRMIVVTLRQPGEPPVAWPAMDVGGVGTTANASSRCALLRLSVDAPAAAPEGAATMSKPAVGGGSASGYPINWMRNVGIRCVATSHYFVVDVDFWPSVELLGALREQLHSRAADEVPALATALVVPNFQRSGHGCRTAESASACREAFGRGEIEMPSSFAALRGCLDAGDCVVFDGEYNPQGQASTDVKAWLRLGAGATRRVPCITSERYEPFVALQRTEATPTFDERFSGYGKNKVQLVVHLRRAGYAFEMGPADVVSYIMKSMKAAQEVPEQGLKALMAFAAKLGGDKAEDHVGQVQPGYFSEPSALADYLAANPRYQTLLKLSEWKPMGPPDLSNLSRSAVQKVLVRREGSNWEDLFVNMQLAEIKGDQGELSTRRWLITTIYKQGTP</sequence>
<keyword evidence="6" id="KW-0325">Glycoprotein</keyword>
<comment type="subcellular location">
    <subcellularLocation>
        <location evidence="1">Membrane</location>
        <topology evidence="1">Single-pass type II membrane protein</topology>
    </subcellularLocation>
</comment>
<evidence type="ECO:0000313" key="8">
    <source>
        <dbReference type="Proteomes" id="UP000037460"/>
    </source>
</evidence>
<dbReference type="PANTHER" id="PTHR12270">
    <property type="entry name" value="GLYCOSYLTRANSFERASE-RELATED"/>
    <property type="match status" value="1"/>
</dbReference>
<evidence type="ECO:0000256" key="2">
    <source>
        <dbReference type="ARBA" id="ARBA00022692"/>
    </source>
</evidence>
<evidence type="ECO:0000256" key="3">
    <source>
        <dbReference type="ARBA" id="ARBA00022968"/>
    </source>
</evidence>
<dbReference type="InterPro" id="IPR051292">
    <property type="entry name" value="Xyl/GlcA_transferase"/>
</dbReference>
<organism evidence="7 8">
    <name type="scientific">Chrysochromulina tobinii</name>
    <dbReference type="NCBI Taxonomy" id="1460289"/>
    <lineage>
        <taxon>Eukaryota</taxon>
        <taxon>Haptista</taxon>
        <taxon>Haptophyta</taxon>
        <taxon>Prymnesiophyceae</taxon>
        <taxon>Prymnesiales</taxon>
        <taxon>Chrysochromulinaceae</taxon>
        <taxon>Chrysochromulina</taxon>
    </lineage>
</organism>
<dbReference type="OrthoDB" id="205012at2759"/>
<gene>
    <name evidence="7" type="ORF">Ctob_012823</name>
</gene>
<evidence type="ECO:0000313" key="7">
    <source>
        <dbReference type="EMBL" id="KOO31058.1"/>
    </source>
</evidence>
<dbReference type="Proteomes" id="UP000037460">
    <property type="component" value="Unassembled WGS sequence"/>
</dbReference>
<dbReference type="GO" id="GO:0016020">
    <property type="term" value="C:membrane"/>
    <property type="evidence" value="ECO:0007669"/>
    <property type="project" value="UniProtKB-SubCell"/>
</dbReference>
<name>A0A0M0JY49_9EUKA</name>
<evidence type="ECO:0000256" key="1">
    <source>
        <dbReference type="ARBA" id="ARBA00004606"/>
    </source>
</evidence>
<dbReference type="EMBL" id="JWZX01002095">
    <property type="protein sequence ID" value="KOO31058.1"/>
    <property type="molecule type" value="Genomic_DNA"/>
</dbReference>
<dbReference type="PANTHER" id="PTHR12270:SF52">
    <property type="entry name" value="GLYCOSYLTRANSFERASE-LIKE PROTEIN GNT13-RELATED"/>
    <property type="match status" value="1"/>
</dbReference>
<keyword evidence="3" id="KW-0735">Signal-anchor</keyword>
<dbReference type="AlphaFoldDB" id="A0A0M0JY49"/>
<proteinExistence type="predicted"/>
<evidence type="ECO:0000256" key="6">
    <source>
        <dbReference type="ARBA" id="ARBA00023180"/>
    </source>
</evidence>
<dbReference type="GO" id="GO:0035269">
    <property type="term" value="P:protein O-linked glycosylation via mannose"/>
    <property type="evidence" value="ECO:0007669"/>
    <property type="project" value="TreeGrafter"/>
</dbReference>
<keyword evidence="4" id="KW-1133">Transmembrane helix</keyword>
<evidence type="ECO:0000256" key="4">
    <source>
        <dbReference type="ARBA" id="ARBA00022989"/>
    </source>
</evidence>
<dbReference type="Pfam" id="PF13896">
    <property type="entry name" value="Glyco_transf_49"/>
    <property type="match status" value="1"/>
</dbReference>
<reference evidence="8" key="1">
    <citation type="journal article" date="2015" name="PLoS Genet.">
        <title>Genome Sequence and Transcriptome Analyses of Chrysochromulina tobin: Metabolic Tools for Enhanced Algal Fitness in the Prominent Order Prymnesiales (Haptophyceae).</title>
        <authorList>
            <person name="Hovde B.T."/>
            <person name="Deodato C.R."/>
            <person name="Hunsperger H.M."/>
            <person name="Ryken S.A."/>
            <person name="Yost W."/>
            <person name="Jha R.K."/>
            <person name="Patterson J."/>
            <person name="Monnat R.J. Jr."/>
            <person name="Barlow S.B."/>
            <person name="Starkenburg S.R."/>
            <person name="Cattolico R.A."/>
        </authorList>
    </citation>
    <scope>NUCLEOTIDE SEQUENCE</scope>
    <source>
        <strain evidence="8">CCMP291</strain>
    </source>
</reference>
<protein>
    <submittedName>
        <fullName evidence="7">Uncharacterized protein</fullName>
    </submittedName>
</protein>
<dbReference type="GO" id="GO:0015020">
    <property type="term" value="F:glucuronosyltransferase activity"/>
    <property type="evidence" value="ECO:0007669"/>
    <property type="project" value="TreeGrafter"/>
</dbReference>
<comment type="caution">
    <text evidence="7">The sequence shown here is derived from an EMBL/GenBank/DDBJ whole genome shotgun (WGS) entry which is preliminary data.</text>
</comment>
<dbReference type="GO" id="GO:0042285">
    <property type="term" value="F:xylosyltransferase activity"/>
    <property type="evidence" value="ECO:0007669"/>
    <property type="project" value="TreeGrafter"/>
</dbReference>
<keyword evidence="8" id="KW-1185">Reference proteome</keyword>
<evidence type="ECO:0000256" key="5">
    <source>
        <dbReference type="ARBA" id="ARBA00023136"/>
    </source>
</evidence>
<keyword evidence="5" id="KW-0472">Membrane</keyword>